<gene>
    <name evidence="3" type="ORF">BT96DRAFT_710584</name>
</gene>
<organism evidence="3 4">
    <name type="scientific">Gymnopus androsaceus JB14</name>
    <dbReference type="NCBI Taxonomy" id="1447944"/>
    <lineage>
        <taxon>Eukaryota</taxon>
        <taxon>Fungi</taxon>
        <taxon>Dikarya</taxon>
        <taxon>Basidiomycota</taxon>
        <taxon>Agaricomycotina</taxon>
        <taxon>Agaricomycetes</taxon>
        <taxon>Agaricomycetidae</taxon>
        <taxon>Agaricales</taxon>
        <taxon>Marasmiineae</taxon>
        <taxon>Omphalotaceae</taxon>
        <taxon>Gymnopus</taxon>
    </lineage>
</organism>
<feature type="transmembrane region" description="Helical" evidence="2">
    <location>
        <begin position="92"/>
        <end position="113"/>
    </location>
</feature>
<evidence type="ECO:0000256" key="2">
    <source>
        <dbReference type="SAM" id="Phobius"/>
    </source>
</evidence>
<feature type="region of interest" description="Disordered" evidence="1">
    <location>
        <begin position="161"/>
        <end position="185"/>
    </location>
</feature>
<sequence length="185" mass="20693">MGSKIGWIRAGLYVALLIFSFILFALSCARINYTLHLSRTDPLNRGISFYDPVIPELIFTTLVTMAWSGLMLVLFFSDALKIPFLTRHGEELIGIIVLWFFWVGGAAAASALWGDLSFCQQFQTCQVLSALEAFAWFGWLTLTALIVLSLVVFVQSQRKGGKGLEEPLPTRRDDWPGLEARKDSV</sequence>
<keyword evidence="2" id="KW-0472">Membrane</keyword>
<feature type="transmembrane region" description="Helical" evidence="2">
    <location>
        <begin position="12"/>
        <end position="33"/>
    </location>
</feature>
<name>A0A6A4HM04_9AGAR</name>
<keyword evidence="2" id="KW-0812">Transmembrane</keyword>
<dbReference type="EMBL" id="ML769474">
    <property type="protein sequence ID" value="KAE9399043.1"/>
    <property type="molecule type" value="Genomic_DNA"/>
</dbReference>
<keyword evidence="2" id="KW-1133">Transmembrane helix</keyword>
<feature type="compositionally biased region" description="Basic and acidic residues" evidence="1">
    <location>
        <begin position="162"/>
        <end position="185"/>
    </location>
</feature>
<evidence type="ECO:0000313" key="3">
    <source>
        <dbReference type="EMBL" id="KAE9399043.1"/>
    </source>
</evidence>
<proteinExistence type="predicted"/>
<evidence type="ECO:0000256" key="1">
    <source>
        <dbReference type="SAM" id="MobiDB-lite"/>
    </source>
</evidence>
<dbReference type="Proteomes" id="UP000799118">
    <property type="component" value="Unassembled WGS sequence"/>
</dbReference>
<reference evidence="3" key="1">
    <citation type="journal article" date="2019" name="Environ. Microbiol.">
        <title>Fungal ecological strategies reflected in gene transcription - a case study of two litter decomposers.</title>
        <authorList>
            <person name="Barbi F."/>
            <person name="Kohler A."/>
            <person name="Barry K."/>
            <person name="Baskaran P."/>
            <person name="Daum C."/>
            <person name="Fauchery L."/>
            <person name="Ihrmark K."/>
            <person name="Kuo A."/>
            <person name="LaButti K."/>
            <person name="Lipzen A."/>
            <person name="Morin E."/>
            <person name="Grigoriev I.V."/>
            <person name="Henrissat B."/>
            <person name="Lindahl B."/>
            <person name="Martin F."/>
        </authorList>
    </citation>
    <scope>NUCLEOTIDE SEQUENCE</scope>
    <source>
        <strain evidence="3">JB14</strain>
    </source>
</reference>
<protein>
    <recommendedName>
        <fullName evidence="5">MARVEL domain-containing protein</fullName>
    </recommendedName>
</protein>
<dbReference type="OrthoDB" id="2501127at2759"/>
<accession>A0A6A4HM04</accession>
<dbReference type="PROSITE" id="PS51257">
    <property type="entry name" value="PROKAR_LIPOPROTEIN"/>
    <property type="match status" value="1"/>
</dbReference>
<evidence type="ECO:0000313" key="4">
    <source>
        <dbReference type="Proteomes" id="UP000799118"/>
    </source>
</evidence>
<feature type="transmembrane region" description="Helical" evidence="2">
    <location>
        <begin position="53"/>
        <end position="80"/>
    </location>
</feature>
<evidence type="ECO:0008006" key="5">
    <source>
        <dbReference type="Google" id="ProtNLM"/>
    </source>
</evidence>
<feature type="transmembrane region" description="Helical" evidence="2">
    <location>
        <begin position="133"/>
        <end position="154"/>
    </location>
</feature>
<keyword evidence="4" id="KW-1185">Reference proteome</keyword>
<dbReference type="AlphaFoldDB" id="A0A6A4HM04"/>